<name>A0A0C9ZSD7_9AGAM</name>
<reference evidence="2" key="2">
    <citation type="submission" date="2015-01" db="EMBL/GenBank/DDBJ databases">
        <title>Evolutionary Origins and Diversification of the Mycorrhizal Mutualists.</title>
        <authorList>
            <consortium name="DOE Joint Genome Institute"/>
            <consortium name="Mycorrhizal Genomics Consortium"/>
            <person name="Kohler A."/>
            <person name="Kuo A."/>
            <person name="Nagy L.G."/>
            <person name="Floudas D."/>
            <person name="Copeland A."/>
            <person name="Barry K.W."/>
            <person name="Cichocki N."/>
            <person name="Veneault-Fourrey C."/>
            <person name="LaButti K."/>
            <person name="Lindquist E.A."/>
            <person name="Lipzen A."/>
            <person name="Lundell T."/>
            <person name="Morin E."/>
            <person name="Murat C."/>
            <person name="Riley R."/>
            <person name="Ohm R."/>
            <person name="Sun H."/>
            <person name="Tunlid A."/>
            <person name="Henrissat B."/>
            <person name="Grigoriev I.V."/>
            <person name="Hibbett D.S."/>
            <person name="Martin F."/>
        </authorList>
    </citation>
    <scope>NUCLEOTIDE SEQUENCE [LARGE SCALE GENOMIC DNA]</scope>
    <source>
        <strain evidence="2">UH-Slu-Lm8-n1</strain>
    </source>
</reference>
<protein>
    <submittedName>
        <fullName evidence="1">Uncharacterized protein</fullName>
    </submittedName>
</protein>
<keyword evidence="2" id="KW-1185">Reference proteome</keyword>
<evidence type="ECO:0000313" key="1">
    <source>
        <dbReference type="EMBL" id="KIK40715.1"/>
    </source>
</evidence>
<proteinExistence type="predicted"/>
<dbReference type="HOGENOM" id="CLU_2887312_0_0_1"/>
<dbReference type="AlphaFoldDB" id="A0A0C9ZSD7"/>
<dbReference type="InParanoid" id="A0A0C9ZSD7"/>
<dbReference type="EMBL" id="KN835293">
    <property type="protein sequence ID" value="KIK40715.1"/>
    <property type="molecule type" value="Genomic_DNA"/>
</dbReference>
<organism evidence="1 2">
    <name type="scientific">Suillus luteus UH-Slu-Lm8-n1</name>
    <dbReference type="NCBI Taxonomy" id="930992"/>
    <lineage>
        <taxon>Eukaryota</taxon>
        <taxon>Fungi</taxon>
        <taxon>Dikarya</taxon>
        <taxon>Basidiomycota</taxon>
        <taxon>Agaricomycotina</taxon>
        <taxon>Agaricomycetes</taxon>
        <taxon>Agaricomycetidae</taxon>
        <taxon>Boletales</taxon>
        <taxon>Suillineae</taxon>
        <taxon>Suillaceae</taxon>
        <taxon>Suillus</taxon>
    </lineage>
</organism>
<reference evidence="1 2" key="1">
    <citation type="submission" date="2014-04" db="EMBL/GenBank/DDBJ databases">
        <authorList>
            <consortium name="DOE Joint Genome Institute"/>
            <person name="Kuo A."/>
            <person name="Ruytinx J."/>
            <person name="Rineau F."/>
            <person name="Colpaert J."/>
            <person name="Kohler A."/>
            <person name="Nagy L.G."/>
            <person name="Floudas D."/>
            <person name="Copeland A."/>
            <person name="Barry K.W."/>
            <person name="Cichocki N."/>
            <person name="Veneault-Fourrey C."/>
            <person name="LaButti K."/>
            <person name="Lindquist E.A."/>
            <person name="Lipzen A."/>
            <person name="Lundell T."/>
            <person name="Morin E."/>
            <person name="Murat C."/>
            <person name="Sun H."/>
            <person name="Tunlid A."/>
            <person name="Henrissat B."/>
            <person name="Grigoriev I.V."/>
            <person name="Hibbett D.S."/>
            <person name="Martin F."/>
            <person name="Nordberg H.P."/>
            <person name="Cantor M.N."/>
            <person name="Hua S.X."/>
        </authorList>
    </citation>
    <scope>NUCLEOTIDE SEQUENCE [LARGE SCALE GENOMIC DNA]</scope>
    <source>
        <strain evidence="1 2">UH-Slu-Lm8-n1</strain>
    </source>
</reference>
<sequence>MALYLQSPTSVPATQRTGLYVDRAFITEPMNILKYHIMPYIDNNRDNIHKYGGGFDIEMCGLM</sequence>
<evidence type="ECO:0000313" key="2">
    <source>
        <dbReference type="Proteomes" id="UP000054485"/>
    </source>
</evidence>
<gene>
    <name evidence="1" type="ORF">CY34DRAFT_806959</name>
</gene>
<dbReference type="Proteomes" id="UP000054485">
    <property type="component" value="Unassembled WGS sequence"/>
</dbReference>
<accession>A0A0C9ZSD7</accession>